<dbReference type="EMBL" id="LAZR01027592">
    <property type="protein sequence ID" value="KKL65263.1"/>
    <property type="molecule type" value="Genomic_DNA"/>
</dbReference>
<proteinExistence type="predicted"/>
<gene>
    <name evidence="1" type="ORF">LCGC14_2156810</name>
</gene>
<accession>A0A0F9DTY5</accession>
<evidence type="ECO:0000313" key="1">
    <source>
        <dbReference type="EMBL" id="KKL65263.1"/>
    </source>
</evidence>
<comment type="caution">
    <text evidence="1">The sequence shown here is derived from an EMBL/GenBank/DDBJ whole genome shotgun (WGS) entry which is preliminary data.</text>
</comment>
<reference evidence="1" key="1">
    <citation type="journal article" date="2015" name="Nature">
        <title>Complex archaea that bridge the gap between prokaryotes and eukaryotes.</title>
        <authorList>
            <person name="Spang A."/>
            <person name="Saw J.H."/>
            <person name="Jorgensen S.L."/>
            <person name="Zaremba-Niedzwiedzka K."/>
            <person name="Martijn J."/>
            <person name="Lind A.E."/>
            <person name="van Eijk R."/>
            <person name="Schleper C."/>
            <person name="Guy L."/>
            <person name="Ettema T.J."/>
        </authorList>
    </citation>
    <scope>NUCLEOTIDE SEQUENCE</scope>
</reference>
<name>A0A0F9DTY5_9ZZZZ</name>
<dbReference type="AlphaFoldDB" id="A0A0F9DTY5"/>
<sequence>MKISKEILDKMDIRAEKVDKEVTCSECGKVYKYKATKNYEILEFPHLCKDVTIRGKYTD</sequence>
<protein>
    <submittedName>
        <fullName evidence="1">Uncharacterized protein</fullName>
    </submittedName>
</protein>
<organism evidence="1">
    <name type="scientific">marine sediment metagenome</name>
    <dbReference type="NCBI Taxonomy" id="412755"/>
    <lineage>
        <taxon>unclassified sequences</taxon>
        <taxon>metagenomes</taxon>
        <taxon>ecological metagenomes</taxon>
    </lineage>
</organism>